<keyword evidence="3" id="KW-0285">Flavoprotein</keyword>
<proteinExistence type="inferred from homology"/>
<feature type="signal peptide" evidence="8">
    <location>
        <begin position="1"/>
        <end position="17"/>
    </location>
</feature>
<comment type="similarity">
    <text evidence="2">Belongs to the prenylcysteine oxidase family.</text>
</comment>
<dbReference type="PANTHER" id="PTHR15944:SF0">
    <property type="entry name" value="PRENYLCYSTEINE LYASE DOMAIN-CONTAINING PROTEIN"/>
    <property type="match status" value="1"/>
</dbReference>
<organism evidence="10 11">
    <name type="scientific">Coprinopsis cinerea (strain Okayama-7 / 130 / ATCC MYA-4618 / FGSC 9003)</name>
    <name type="common">Inky cap fungus</name>
    <name type="synonym">Hormographiella aspergillata</name>
    <dbReference type="NCBI Taxonomy" id="240176"/>
    <lineage>
        <taxon>Eukaryota</taxon>
        <taxon>Fungi</taxon>
        <taxon>Dikarya</taxon>
        <taxon>Basidiomycota</taxon>
        <taxon>Agaricomycotina</taxon>
        <taxon>Agaricomycetes</taxon>
        <taxon>Agaricomycetidae</taxon>
        <taxon>Agaricales</taxon>
        <taxon>Agaricineae</taxon>
        <taxon>Psathyrellaceae</taxon>
        <taxon>Coprinopsis</taxon>
    </lineage>
</organism>
<keyword evidence="7" id="KW-0325">Glycoprotein</keyword>
<dbReference type="Pfam" id="PF07156">
    <property type="entry name" value="Prenylcys_lyase"/>
    <property type="match status" value="1"/>
</dbReference>
<comment type="cofactor">
    <cofactor evidence="1">
        <name>FAD</name>
        <dbReference type="ChEBI" id="CHEBI:57692"/>
    </cofactor>
</comment>
<dbReference type="OMA" id="SIGIWDG"/>
<sequence>MKKCSIALLCLIPSAFGLQLPFEIPFFKGTEPSQIPFVPDETPAATPRVAIIGAGAGGTSAAFWIGKAKERFGLDVEIDVYDKENYVGGRSTVVYPYDDRKFKELELGASIFVQANKNLWRASDEFNLTRRDFQEEDYETTIWDGERFLFRFNGGWWDTLKVLWRYGFNSPRKTDSLVKGMVDSYVQLYNKDTPRWDNLSGLSTALGFDNLVSSTISEYLLSQGVSSQYIYEVVEAATLVNYAQDADAIHALEGACSMAASSAAGIDGGNYLLFEQFLNRSGANVYLNTPVTSIKPKSGSAATQWTVKSSRGTQYYKGVILAAPFHQTGIKVPASISDQIPQQPYVHLHVTLLATTSPAPSPAYFGLEANEKVPQVILTSRSNARQGGKEPEFNSLTYHGAIREGEWAVKIFSNERITDEWLNEVFDGNVGWVHRKEWKAYPKLPPTASFPPVKIDRGFYYVNSFEPPPDSGTSFISTMETETISSRNIVDLLLDEEFHSGICGPFSSDASNTTARIPEDEDWIVGWDC</sequence>
<protein>
    <recommendedName>
        <fullName evidence="9">Prenylcysteine lyase domain-containing protein</fullName>
    </recommendedName>
</protein>
<evidence type="ECO:0000256" key="3">
    <source>
        <dbReference type="ARBA" id="ARBA00022630"/>
    </source>
</evidence>
<gene>
    <name evidence="10" type="ORF">CC1G_01677</name>
</gene>
<dbReference type="PIRSF" id="PIRSF036292">
    <property type="entry name" value="Prenylcysteine_oxidase"/>
    <property type="match status" value="1"/>
</dbReference>
<comment type="caution">
    <text evidence="10">The sequence shown here is derived from an EMBL/GenBank/DDBJ whole genome shotgun (WGS) entry which is preliminary data.</text>
</comment>
<dbReference type="AlphaFoldDB" id="A8N2H7"/>
<accession>A8N2H7</accession>
<dbReference type="OrthoDB" id="437369at2759"/>
<keyword evidence="5" id="KW-0274">FAD</keyword>
<dbReference type="GeneID" id="6005423"/>
<dbReference type="InterPro" id="IPR010795">
    <property type="entry name" value="Prenylcys_lyase"/>
</dbReference>
<dbReference type="GO" id="GO:0030328">
    <property type="term" value="P:prenylcysteine catabolic process"/>
    <property type="evidence" value="ECO:0007669"/>
    <property type="project" value="InterPro"/>
</dbReference>
<dbReference type="VEuPathDB" id="FungiDB:CC1G_01677"/>
<evidence type="ECO:0000259" key="9">
    <source>
        <dbReference type="Pfam" id="PF07156"/>
    </source>
</evidence>
<evidence type="ECO:0000256" key="5">
    <source>
        <dbReference type="ARBA" id="ARBA00022827"/>
    </source>
</evidence>
<evidence type="ECO:0000256" key="6">
    <source>
        <dbReference type="ARBA" id="ARBA00023002"/>
    </source>
</evidence>
<name>A8N2H7_COPC7</name>
<evidence type="ECO:0000256" key="2">
    <source>
        <dbReference type="ARBA" id="ARBA00009967"/>
    </source>
</evidence>
<dbReference type="eggNOG" id="ENOG502QSHJ">
    <property type="taxonomic scope" value="Eukaryota"/>
</dbReference>
<dbReference type="Pfam" id="PF13450">
    <property type="entry name" value="NAD_binding_8"/>
    <property type="match status" value="1"/>
</dbReference>
<keyword evidence="11" id="KW-1185">Reference proteome</keyword>
<feature type="chain" id="PRO_5002723948" description="Prenylcysteine lyase domain-containing protein" evidence="8">
    <location>
        <begin position="18"/>
        <end position="529"/>
    </location>
</feature>
<dbReference type="STRING" id="240176.A8N2H7"/>
<dbReference type="InterPro" id="IPR036188">
    <property type="entry name" value="FAD/NAD-bd_sf"/>
</dbReference>
<reference evidence="10 11" key="1">
    <citation type="journal article" date="2010" name="Proc. Natl. Acad. Sci. U.S.A.">
        <title>Insights into evolution of multicellular fungi from the assembled chromosomes of the mushroom Coprinopsis cinerea (Coprinus cinereus).</title>
        <authorList>
            <person name="Stajich J.E."/>
            <person name="Wilke S.K."/>
            <person name="Ahren D."/>
            <person name="Au C.H."/>
            <person name="Birren B.W."/>
            <person name="Borodovsky M."/>
            <person name="Burns C."/>
            <person name="Canback B."/>
            <person name="Casselton L.A."/>
            <person name="Cheng C.K."/>
            <person name="Deng J."/>
            <person name="Dietrich F.S."/>
            <person name="Fargo D.C."/>
            <person name="Farman M.L."/>
            <person name="Gathman A.C."/>
            <person name="Goldberg J."/>
            <person name="Guigo R."/>
            <person name="Hoegger P.J."/>
            <person name="Hooker J.B."/>
            <person name="Huggins A."/>
            <person name="James T.Y."/>
            <person name="Kamada T."/>
            <person name="Kilaru S."/>
            <person name="Kodira C."/>
            <person name="Kues U."/>
            <person name="Kupfer D."/>
            <person name="Kwan H.S."/>
            <person name="Lomsadze A."/>
            <person name="Li W."/>
            <person name="Lilly W.W."/>
            <person name="Ma L.J."/>
            <person name="Mackey A.J."/>
            <person name="Manning G."/>
            <person name="Martin F."/>
            <person name="Muraguchi H."/>
            <person name="Natvig D.O."/>
            <person name="Palmerini H."/>
            <person name="Ramesh M.A."/>
            <person name="Rehmeyer C.J."/>
            <person name="Roe B.A."/>
            <person name="Shenoy N."/>
            <person name="Stanke M."/>
            <person name="Ter-Hovhannisyan V."/>
            <person name="Tunlid A."/>
            <person name="Velagapudi R."/>
            <person name="Vision T.J."/>
            <person name="Zeng Q."/>
            <person name="Zolan M.E."/>
            <person name="Pukkila P.J."/>
        </authorList>
    </citation>
    <scope>NUCLEOTIDE SEQUENCE [LARGE SCALE GENOMIC DNA]</scope>
    <source>
        <strain evidence="11">Okayama-7 / 130 / ATCC MYA-4618 / FGSC 9003</strain>
    </source>
</reference>
<evidence type="ECO:0000313" key="11">
    <source>
        <dbReference type="Proteomes" id="UP000001861"/>
    </source>
</evidence>
<dbReference type="InterPro" id="IPR017046">
    <property type="entry name" value="Prenylcysteine_Oxase1"/>
</dbReference>
<keyword evidence="4 8" id="KW-0732">Signal</keyword>
<evidence type="ECO:0000256" key="4">
    <source>
        <dbReference type="ARBA" id="ARBA00022729"/>
    </source>
</evidence>
<dbReference type="Gene3D" id="3.50.50.60">
    <property type="entry name" value="FAD/NAD(P)-binding domain"/>
    <property type="match status" value="1"/>
</dbReference>
<dbReference type="PANTHER" id="PTHR15944">
    <property type="entry name" value="FARNESYLCYSTEINE LYASE"/>
    <property type="match status" value="1"/>
</dbReference>
<evidence type="ECO:0000256" key="8">
    <source>
        <dbReference type="SAM" id="SignalP"/>
    </source>
</evidence>
<evidence type="ECO:0000256" key="1">
    <source>
        <dbReference type="ARBA" id="ARBA00001974"/>
    </source>
</evidence>
<dbReference type="HOGENOM" id="CLU_021176_0_0_1"/>
<dbReference type="EMBL" id="AACS02000001">
    <property type="protein sequence ID" value="EAU92632.2"/>
    <property type="molecule type" value="Genomic_DNA"/>
</dbReference>
<dbReference type="GO" id="GO:0001735">
    <property type="term" value="F:prenylcysteine oxidase activity"/>
    <property type="evidence" value="ECO:0007669"/>
    <property type="project" value="InterPro"/>
</dbReference>
<keyword evidence="6" id="KW-0560">Oxidoreductase</keyword>
<dbReference type="Proteomes" id="UP000001861">
    <property type="component" value="Unassembled WGS sequence"/>
</dbReference>
<evidence type="ECO:0000313" key="10">
    <source>
        <dbReference type="EMBL" id="EAU92632.2"/>
    </source>
</evidence>
<dbReference type="KEGG" id="cci:CC1G_01677"/>
<feature type="domain" description="Prenylcysteine lyase" evidence="9">
    <location>
        <begin position="156"/>
        <end position="495"/>
    </location>
</feature>
<dbReference type="SUPFAM" id="SSF51905">
    <property type="entry name" value="FAD/NAD(P)-binding domain"/>
    <property type="match status" value="1"/>
</dbReference>
<dbReference type="GO" id="GO:0030327">
    <property type="term" value="P:prenylated protein catabolic process"/>
    <property type="evidence" value="ECO:0007669"/>
    <property type="project" value="TreeGrafter"/>
</dbReference>
<dbReference type="InParanoid" id="A8N2H7"/>
<evidence type="ECO:0000256" key="7">
    <source>
        <dbReference type="ARBA" id="ARBA00023180"/>
    </source>
</evidence>
<dbReference type="RefSeq" id="XP_001828997.2">
    <property type="nucleotide sequence ID" value="XM_001828945.2"/>
</dbReference>